<accession>A0A645CBE4</accession>
<gene>
    <name evidence="1" type="ORF">SDC9_121234</name>
</gene>
<name>A0A645CBE4_9ZZZZ</name>
<protein>
    <submittedName>
        <fullName evidence="1">Uncharacterized protein</fullName>
    </submittedName>
</protein>
<dbReference type="EMBL" id="VSSQ01025838">
    <property type="protein sequence ID" value="MPM74249.1"/>
    <property type="molecule type" value="Genomic_DNA"/>
</dbReference>
<comment type="caution">
    <text evidence="1">The sequence shown here is derived from an EMBL/GenBank/DDBJ whole genome shotgun (WGS) entry which is preliminary data.</text>
</comment>
<sequence>MIKTALDIVALGLFGKDHGLAEVLSADSCQSNAAGLGREDHGDLIHVKIPAEFLGYVDH</sequence>
<evidence type="ECO:0000313" key="1">
    <source>
        <dbReference type="EMBL" id="MPM74249.1"/>
    </source>
</evidence>
<reference evidence="1" key="1">
    <citation type="submission" date="2019-08" db="EMBL/GenBank/DDBJ databases">
        <authorList>
            <person name="Kucharzyk K."/>
            <person name="Murdoch R.W."/>
            <person name="Higgins S."/>
            <person name="Loffler F."/>
        </authorList>
    </citation>
    <scope>NUCLEOTIDE SEQUENCE</scope>
</reference>
<organism evidence="1">
    <name type="scientific">bioreactor metagenome</name>
    <dbReference type="NCBI Taxonomy" id="1076179"/>
    <lineage>
        <taxon>unclassified sequences</taxon>
        <taxon>metagenomes</taxon>
        <taxon>ecological metagenomes</taxon>
    </lineage>
</organism>
<dbReference type="AlphaFoldDB" id="A0A645CBE4"/>
<proteinExistence type="predicted"/>